<dbReference type="RefSeq" id="WP_101963612.1">
    <property type="nucleotide sequence ID" value="NZ_PKJS01000001.1"/>
</dbReference>
<comment type="caution">
    <text evidence="1">The sequence shown here is derived from an EMBL/GenBank/DDBJ whole genome shotgun (WGS) entry which is preliminary data.</text>
</comment>
<dbReference type="Proteomes" id="UP000234914">
    <property type="component" value="Unassembled WGS sequence"/>
</dbReference>
<evidence type="ECO:0000313" key="2">
    <source>
        <dbReference type="Proteomes" id="UP000234914"/>
    </source>
</evidence>
<organism evidence="1 2">
    <name type="scientific">Faucicola osloensis</name>
    <name type="common">Moraxella osloensis</name>
    <dbReference type="NCBI Taxonomy" id="34062"/>
    <lineage>
        <taxon>Bacteria</taxon>
        <taxon>Pseudomonadati</taxon>
        <taxon>Pseudomonadota</taxon>
        <taxon>Gammaproteobacteria</taxon>
        <taxon>Moraxellales</taxon>
        <taxon>Moraxellaceae</taxon>
        <taxon>Faucicola</taxon>
    </lineage>
</organism>
<reference evidence="1 2" key="1">
    <citation type="submission" date="2017-12" db="EMBL/GenBank/DDBJ databases">
        <title>Phylogenetic diversity of female urinary microbiome.</title>
        <authorList>
            <person name="Thomas-White K."/>
            <person name="Wolfe A.J."/>
        </authorList>
    </citation>
    <scope>NUCLEOTIDE SEQUENCE [LARGE SCALE GENOMIC DNA]</scope>
    <source>
        <strain evidence="1 2">UMB0416</strain>
    </source>
</reference>
<evidence type="ECO:0000313" key="1">
    <source>
        <dbReference type="EMBL" id="PKZ70002.1"/>
    </source>
</evidence>
<name>A0A2I1RLJ7_FAUOS</name>
<dbReference type="EMBL" id="PKJS01000001">
    <property type="protein sequence ID" value="PKZ70002.1"/>
    <property type="molecule type" value="Genomic_DNA"/>
</dbReference>
<sequence>MPIKMVNTTGENCRVIFDLPHDADVDIENTKAINVDTVLKVRDNKSEFKNHLLKYLKSDTPDEIIERFIQIVQNQNIKDTNAIESAIASSGINRFLKSNLVGTINFASSIATLLTTLSMGL</sequence>
<gene>
    <name evidence="1" type="ORF">CYJ96_01270</name>
</gene>
<protein>
    <submittedName>
        <fullName evidence="1">Uncharacterized protein</fullName>
    </submittedName>
</protein>
<accession>A0A2I1RLJ7</accession>
<proteinExistence type="predicted"/>
<dbReference type="AlphaFoldDB" id="A0A2I1RLJ7"/>